<dbReference type="Pfam" id="PF01083">
    <property type="entry name" value="Cutinase"/>
    <property type="match status" value="1"/>
</dbReference>
<dbReference type="InterPro" id="IPR029058">
    <property type="entry name" value="AB_hydrolase_fold"/>
</dbReference>
<dbReference type="Gene3D" id="3.40.50.1820">
    <property type="entry name" value="alpha/beta hydrolase"/>
    <property type="match status" value="1"/>
</dbReference>
<evidence type="ECO:0000256" key="1">
    <source>
        <dbReference type="ARBA" id="ARBA00007534"/>
    </source>
</evidence>
<evidence type="ECO:0000256" key="3">
    <source>
        <dbReference type="ARBA" id="ARBA00022801"/>
    </source>
</evidence>
<proteinExistence type="inferred from homology"/>
<feature type="region of interest" description="Disordered" evidence="5">
    <location>
        <begin position="510"/>
        <end position="593"/>
    </location>
</feature>
<feature type="compositionally biased region" description="Low complexity" evidence="5">
    <location>
        <begin position="519"/>
        <end position="534"/>
    </location>
</feature>
<name>A0A449HE00_NOCFR</name>
<gene>
    <name evidence="7" type="ORF">NCTC1935_00065</name>
</gene>
<keyword evidence="2" id="KW-0719">Serine esterase</keyword>
<keyword evidence="3" id="KW-0378">Hydrolase</keyword>
<dbReference type="AlphaFoldDB" id="A0A449HE00"/>
<feature type="signal peptide" evidence="6">
    <location>
        <begin position="1"/>
        <end position="31"/>
    </location>
</feature>
<evidence type="ECO:0000256" key="6">
    <source>
        <dbReference type="SAM" id="SignalP"/>
    </source>
</evidence>
<comment type="similarity">
    <text evidence="1">Belongs to the cutinase family.</text>
</comment>
<evidence type="ECO:0000256" key="2">
    <source>
        <dbReference type="ARBA" id="ARBA00022487"/>
    </source>
</evidence>
<accession>A0A449HE00</accession>
<dbReference type="GO" id="GO:0052689">
    <property type="term" value="F:carboxylic ester hydrolase activity"/>
    <property type="evidence" value="ECO:0007669"/>
    <property type="project" value="UniProtKB-KW"/>
</dbReference>
<evidence type="ECO:0000313" key="7">
    <source>
        <dbReference type="EMBL" id="VFA81040.1"/>
    </source>
</evidence>
<dbReference type="InterPro" id="IPR000675">
    <property type="entry name" value="Cutinase/axe"/>
</dbReference>
<feature type="region of interest" description="Disordered" evidence="5">
    <location>
        <begin position="175"/>
        <end position="202"/>
    </location>
</feature>
<feature type="chain" id="PRO_5030094584" evidence="6">
    <location>
        <begin position="32"/>
        <end position="649"/>
    </location>
</feature>
<dbReference type="SMART" id="SM01110">
    <property type="entry name" value="Cutinase"/>
    <property type="match status" value="1"/>
</dbReference>
<protein>
    <submittedName>
        <fullName evidence="7">Cutinase</fullName>
    </submittedName>
</protein>
<evidence type="ECO:0000256" key="5">
    <source>
        <dbReference type="SAM" id="MobiDB-lite"/>
    </source>
</evidence>
<dbReference type="PANTHER" id="PTHR33630">
    <property type="entry name" value="CUTINASE RV1984C-RELATED-RELATED"/>
    <property type="match status" value="1"/>
</dbReference>
<keyword evidence="6" id="KW-0732">Signal</keyword>
<evidence type="ECO:0000256" key="4">
    <source>
        <dbReference type="ARBA" id="ARBA00023157"/>
    </source>
</evidence>
<keyword evidence="4" id="KW-1015">Disulfide bond</keyword>
<reference evidence="7" key="1">
    <citation type="submission" date="2019-02" db="EMBL/GenBank/DDBJ databases">
        <authorList>
            <consortium name="Pathogen Informatics"/>
        </authorList>
    </citation>
    <scope>NUCLEOTIDE SEQUENCE</scope>
    <source>
        <strain evidence="7">3012STDY6733949</strain>
    </source>
</reference>
<dbReference type="EMBL" id="CAACYE010000002">
    <property type="protein sequence ID" value="VFA81040.1"/>
    <property type="molecule type" value="Genomic_DNA"/>
</dbReference>
<dbReference type="RefSeq" id="WP_137355154.1">
    <property type="nucleotide sequence ID" value="NZ_CAACYE020000006.1"/>
</dbReference>
<sequence length="649" mass="65046">MRAFATRAVAVSGISAAVAAMLTVTAPTAAAEDTATGTCPDIHVLAVQGTGQSRVDAPTDDDSGELSAVVLPVLNAAQAEGFTVERTYIPYPADFGYQGLETAYKSSVMDGYNRLAQVAARVLYQCSSTKLVLLGYSQGGHVVSMFAQQIGQGKAGPVTAADVALVATFGDPTRGPDAPLFPGRPGQVGPDPWPGTDKKAQPSAERFPDMLAIAKGQGIGPARDIASSFGALDGRVVQWCLPGDLACSAPKSISLARTGLAIAGQSSLDFSRDPFGVVGSLAAATANTIGGGLASFAENDVKGKNLADAYFDGSASISQRLEAAADPRNEDQANPLVGVLKMGQMVMSSMTTFLGQVFNSATLGSLINAGVQVATSAATGAIGAGAPALIGGPAAAAAAASAGAAAGAASAGGALTAPVVNLASNAAKAAINIIPPQSAEKKVSSIFDLLINEVKANADLPALLLDARLWNQQATHGGYRTARVAADGGTPVEITADWVIAAGRDLHAAAAAEQAKKNPPTSSAASTSSAKPTSNPITVRYDRDKDGNITNPLGAPVADDGRDTSAVAHSETPGDVRLTSSAAPIESGTGQTAAPTVTTPVAWLPEAGGDSIAAKVADAADEPTPPGRLLRIGSPVLAATPATLKEGKQ</sequence>
<dbReference type="SUPFAM" id="SSF53474">
    <property type="entry name" value="alpha/beta-Hydrolases"/>
    <property type="match status" value="1"/>
</dbReference>
<organism evidence="7">
    <name type="scientific">Nocardia farcinica</name>
    <dbReference type="NCBI Taxonomy" id="37329"/>
    <lineage>
        <taxon>Bacteria</taxon>
        <taxon>Bacillati</taxon>
        <taxon>Actinomycetota</taxon>
        <taxon>Actinomycetes</taxon>
        <taxon>Mycobacteriales</taxon>
        <taxon>Nocardiaceae</taxon>
        <taxon>Nocardia</taxon>
    </lineage>
</organism>
<dbReference type="PANTHER" id="PTHR33630:SF9">
    <property type="entry name" value="CUTINASE 4"/>
    <property type="match status" value="1"/>
</dbReference>